<proteinExistence type="predicted"/>
<dbReference type="EMBL" id="PP934186">
    <property type="protein sequence ID" value="XDG30944.1"/>
    <property type="molecule type" value="Genomic_DNA"/>
</dbReference>
<protein>
    <submittedName>
        <fullName evidence="1">Uncharacterized protein</fullName>
    </submittedName>
</protein>
<reference evidence="1" key="1">
    <citation type="submission" date="2024-06" db="EMBL/GenBank/DDBJ databases">
        <authorList>
            <person name="Yang R."/>
        </authorList>
    </citation>
    <scope>NUCLEOTIDE SEQUENCE</scope>
</reference>
<sequence>MKNITQVLKFFVVCHTDFGYITHSYITAINLEYATQEAAQKFVNIKSVMQLNK</sequence>
<name>A0AB39AJR8_9CAUD</name>
<organism evidence="1">
    <name type="scientific">Vibrio phage P018-4</name>
    <dbReference type="NCBI Taxonomy" id="3229728"/>
    <lineage>
        <taxon>Viruses</taxon>
        <taxon>Duplodnaviria</taxon>
        <taxon>Heunggongvirae</taxon>
        <taxon>Uroviricota</taxon>
        <taxon>Caudoviricetes</taxon>
    </lineage>
</organism>
<accession>A0AB39AJR8</accession>
<evidence type="ECO:0000313" key="1">
    <source>
        <dbReference type="EMBL" id="XDG30944.1"/>
    </source>
</evidence>